<dbReference type="GO" id="GO:0004521">
    <property type="term" value="F:RNA endonuclease activity"/>
    <property type="evidence" value="ECO:0007669"/>
    <property type="project" value="InterPro"/>
</dbReference>
<dbReference type="Pfam" id="PF19034">
    <property type="entry name" value="RnlA-toxin_DBD"/>
    <property type="match status" value="1"/>
</dbReference>
<dbReference type="RefSeq" id="WP_252170268.1">
    <property type="nucleotide sequence ID" value="NZ_CP086395.1"/>
</dbReference>
<gene>
    <name evidence="3" type="ORF">LMK00_03865</name>
</gene>
<feature type="domain" description="Bacterial toxin RNase RnlA/LsoA DBD" evidence="2">
    <location>
        <begin position="203"/>
        <end position="317"/>
    </location>
</feature>
<dbReference type="KEGG" id="lfo:LMK00_03865"/>
<dbReference type="InterPro" id="IPR043994">
    <property type="entry name" value="RnlA/LsoA-toxin_DBD"/>
</dbReference>
<dbReference type="InterPro" id="IPR031845">
    <property type="entry name" value="RnlA_toxin_NRD"/>
</dbReference>
<sequence>MANKNKGLLLSQEDVKQVFVENYDQIVSVVKKNPSTGQTRYTVVKDGVEFYIDIYFKQNGRITVSPLGMDTDESSKIKSKFEEKSRCKEVIAVNFTTKISNEDFKELIEYLSTAVKDLVVSEPDDKGTNGIIYHCNTNFGDNATLTYWNSTQRMRFQGDMISIYSEVRSFILPLTTADTVETTFENRSPEEVRDSSDAALEFLNQVAPKFYQCTLMQVKELLKDAASMVLLYKENNITLSDYSPIPMPVLKVIEYRIKEIAGNHGIIMNNRNNMGTIIGGPEGHRVVQKKEIPSKYHPILLEMEAYYSQQRNGTFHLPQQIQTARIIETFDEAQTIVIGALKLLEKSNIE</sequence>
<dbReference type="Gene3D" id="6.10.250.2650">
    <property type="match status" value="1"/>
</dbReference>
<evidence type="ECO:0000259" key="1">
    <source>
        <dbReference type="Pfam" id="PF15935"/>
    </source>
</evidence>
<evidence type="ECO:0000259" key="2">
    <source>
        <dbReference type="Pfam" id="PF19034"/>
    </source>
</evidence>
<protein>
    <submittedName>
        <fullName evidence="3">Type II toxin-antitoxin system RnlA family toxin</fullName>
    </submittedName>
</protein>
<feature type="domain" description="Bacterial toxin RNase RnlA/LsoA N-terminal repeated" evidence="1">
    <location>
        <begin position="97"/>
        <end position="171"/>
    </location>
</feature>
<dbReference type="Pfam" id="PF15935">
    <property type="entry name" value="RnlA_toxin"/>
    <property type="match status" value="1"/>
</dbReference>
<dbReference type="Proteomes" id="UP001056730">
    <property type="component" value="Chromosome"/>
</dbReference>
<proteinExistence type="predicted"/>
<dbReference type="EMBL" id="CP086395">
    <property type="protein sequence ID" value="USJ21148.1"/>
    <property type="molecule type" value="Genomic_DNA"/>
</dbReference>
<evidence type="ECO:0000313" key="3">
    <source>
        <dbReference type="EMBL" id="USJ21148.1"/>
    </source>
</evidence>
<reference evidence="3" key="1">
    <citation type="journal article" date="2022" name="Front. Microbiol.">
        <title>Feed Insects as a Reservoir of Granadaene-Producing Lactococci.</title>
        <authorList>
            <person name="Neuzil-Bunesova V."/>
            <person name="Ramirez Garcia A."/>
            <person name="Modrackova N."/>
            <person name="Makovska M."/>
            <person name="Sabolova M."/>
            <person name="Sproer C."/>
            <person name="Bunk B."/>
            <person name="Blom J."/>
            <person name="Schwab C."/>
        </authorList>
    </citation>
    <scope>NUCLEOTIDE SEQUENCE</scope>
    <source>
        <strain evidence="3">I4/6O</strain>
    </source>
</reference>
<name>A0A9Q8Y321_9LACT</name>
<accession>A0A9Q8Y321</accession>
<organism evidence="3 4">
    <name type="scientific">Lactococcus formosensis</name>
    <dbReference type="NCBI Taxonomy" id="1281486"/>
    <lineage>
        <taxon>Bacteria</taxon>
        <taxon>Bacillati</taxon>
        <taxon>Bacillota</taxon>
        <taxon>Bacilli</taxon>
        <taxon>Lactobacillales</taxon>
        <taxon>Streptococcaceae</taxon>
        <taxon>Lactococcus</taxon>
    </lineage>
</organism>
<dbReference type="AlphaFoldDB" id="A0A9Q8Y321"/>
<dbReference type="Gene3D" id="3.30.160.690">
    <property type="entry name" value="Bacterial toxin RNase RnlA/LsoA, N repeated domain"/>
    <property type="match status" value="1"/>
</dbReference>
<evidence type="ECO:0000313" key="4">
    <source>
        <dbReference type="Proteomes" id="UP001056730"/>
    </source>
</evidence>